<dbReference type="EMBL" id="LAHO01000003">
    <property type="protein sequence ID" value="KKO46692.1"/>
    <property type="molecule type" value="Genomic_DNA"/>
</dbReference>
<comment type="caution">
    <text evidence="1">The sequence shown here is derived from an EMBL/GenBank/DDBJ whole genome shotgun (WGS) entry which is preliminary data.</text>
</comment>
<dbReference type="PIRSF" id="PIRSF029287">
    <property type="entry name" value="UCP029287"/>
    <property type="match status" value="1"/>
</dbReference>
<dbReference type="InterPro" id="IPR038225">
    <property type="entry name" value="TagF_sf"/>
</dbReference>
<evidence type="ECO:0000313" key="2">
    <source>
        <dbReference type="Proteomes" id="UP000034228"/>
    </source>
</evidence>
<dbReference type="STRING" id="336831.WG68_05260"/>
<accession>A0A0M2V786</accession>
<dbReference type="Gene3D" id="3.40.1730.10">
    <property type="entry name" value="pa0076 domain"/>
    <property type="match status" value="1"/>
</dbReference>
<protein>
    <submittedName>
        <fullName evidence="1">Type VI secretion system-associated protein</fullName>
    </submittedName>
</protein>
<evidence type="ECO:0000313" key="1">
    <source>
        <dbReference type="EMBL" id="KKO46692.1"/>
    </source>
</evidence>
<keyword evidence="2" id="KW-1185">Reference proteome</keyword>
<proteinExistence type="predicted"/>
<reference evidence="1 2" key="1">
    <citation type="submission" date="2015-03" db="EMBL/GenBank/DDBJ databases">
        <title>Draft genome sequences of two protease-producing strains of Arsukibacterium isolated from two cold and alkaline environments.</title>
        <authorList>
            <person name="Lylloff J.E."/>
            <person name="Skov L.B."/>
            <person name="Jepsen M."/>
            <person name="Hallin P.F."/>
            <person name="Sorensen S.J."/>
            <person name="Stougaard P."/>
            <person name="Glaring M.A."/>
        </authorList>
    </citation>
    <scope>NUCLEOTIDE SEQUENCE [LARGE SCALE GENOMIC DNA]</scope>
    <source>
        <strain evidence="1 2">GCM72</strain>
    </source>
</reference>
<dbReference type="OrthoDB" id="9801841at2"/>
<dbReference type="RefSeq" id="WP_046556581.1">
    <property type="nucleotide sequence ID" value="NZ_LAHO01000003.1"/>
</dbReference>
<gene>
    <name evidence="1" type="ORF">WG68_05260</name>
</gene>
<dbReference type="Proteomes" id="UP000034228">
    <property type="component" value="Unassembled WGS sequence"/>
</dbReference>
<name>A0A0M2V786_9GAMM</name>
<dbReference type="InterPro" id="IPR017748">
    <property type="entry name" value="TagF"/>
</dbReference>
<dbReference type="Pfam" id="PF09867">
    <property type="entry name" value="TagF_N"/>
    <property type="match status" value="1"/>
</dbReference>
<organism evidence="1 2">
    <name type="scientific">Arsukibacterium ikkense</name>
    <dbReference type="NCBI Taxonomy" id="336831"/>
    <lineage>
        <taxon>Bacteria</taxon>
        <taxon>Pseudomonadati</taxon>
        <taxon>Pseudomonadota</taxon>
        <taxon>Gammaproteobacteria</taxon>
        <taxon>Chromatiales</taxon>
        <taxon>Chromatiaceae</taxon>
        <taxon>Arsukibacterium</taxon>
    </lineage>
</organism>
<dbReference type="AlphaFoldDB" id="A0A0M2V786"/>
<sequence>MSGQPVVKSAAAQLGICGKVVSQGDFLAQGLDVAFVDSWNEWLQAVLAVSREQLGGKWLDTYLTSPIWHFALSPGVCSDNAMAGTLMPSVDQVGRHYPFTLAAELNVTPVQAWQDSDWTDITEQQVLATLDEGFNLQTWLAQLNRSELNWPQAKRFSVSQSNNEAIRQAWIISANQPLDSLALLHQSYLQQFSRYCLWWTAGSEQVAPCLLVTSGLPQVSQYAAMLDGDWSRWNWQQKQIHY</sequence>
<dbReference type="PATRIC" id="fig|336831.14.peg.3363"/>
<dbReference type="NCBIfam" id="TIGR03373">
    <property type="entry name" value="VI_minor_4"/>
    <property type="match status" value="1"/>
</dbReference>